<evidence type="ECO:0000256" key="5">
    <source>
        <dbReference type="ARBA" id="ARBA00022630"/>
    </source>
</evidence>
<reference evidence="20 21" key="1">
    <citation type="journal article" date="2013" name="Nature">
        <title>Insights into bilaterian evolution from three spiralian genomes.</title>
        <authorList>
            <person name="Simakov O."/>
            <person name="Marletaz F."/>
            <person name="Cho S.J."/>
            <person name="Edsinger-Gonzales E."/>
            <person name="Havlak P."/>
            <person name="Hellsten U."/>
            <person name="Kuo D.H."/>
            <person name="Larsson T."/>
            <person name="Lv J."/>
            <person name="Arendt D."/>
            <person name="Savage R."/>
            <person name="Osoegawa K."/>
            <person name="de Jong P."/>
            <person name="Grimwood J."/>
            <person name="Chapman J.A."/>
            <person name="Shapiro H."/>
            <person name="Aerts A."/>
            <person name="Otillar R.P."/>
            <person name="Terry A.Y."/>
            <person name="Boore J.L."/>
            <person name="Grigoriev I.V."/>
            <person name="Lindberg D.R."/>
            <person name="Seaver E.C."/>
            <person name="Weisblat D.A."/>
            <person name="Putnam N.H."/>
            <person name="Rokhsar D.S."/>
        </authorList>
    </citation>
    <scope>NUCLEOTIDE SEQUENCE [LARGE SCALE GENOMIC DNA]</scope>
</reference>
<feature type="domain" description="Acyl-CoA oxidase/dehydrogenase middle" evidence="17">
    <location>
        <begin position="144"/>
        <end position="253"/>
    </location>
</feature>
<dbReference type="KEGG" id="lgi:LOTGIDRAFT_212832"/>
<dbReference type="InterPro" id="IPR055060">
    <property type="entry name" value="ACOX_C_alpha1"/>
</dbReference>
<dbReference type="STRING" id="225164.V4B5J8"/>
<dbReference type="CTD" id="20246387"/>
<dbReference type="OMA" id="AHAQYMV"/>
<evidence type="ECO:0000259" key="16">
    <source>
        <dbReference type="Pfam" id="PF01756"/>
    </source>
</evidence>
<dbReference type="Gene3D" id="2.40.110.10">
    <property type="entry name" value="Butyryl-CoA Dehydrogenase, subunit A, domain 2"/>
    <property type="match status" value="1"/>
</dbReference>
<dbReference type="Pfam" id="PF14749">
    <property type="entry name" value="Acyl-CoA_ox_N"/>
    <property type="match status" value="1"/>
</dbReference>
<comment type="cofactor">
    <cofactor evidence="1">
        <name>FAD</name>
        <dbReference type="ChEBI" id="CHEBI:57692"/>
    </cofactor>
</comment>
<dbReference type="Pfam" id="PF02770">
    <property type="entry name" value="Acyl-CoA_dh_M"/>
    <property type="match status" value="1"/>
</dbReference>
<dbReference type="FunFam" id="1.20.140.10:FF:000005">
    <property type="entry name" value="Acyl-coenzyme A oxidase"/>
    <property type="match status" value="1"/>
</dbReference>
<evidence type="ECO:0000259" key="18">
    <source>
        <dbReference type="Pfam" id="PF14749"/>
    </source>
</evidence>
<feature type="active site" description="Proton acceptor" evidence="14">
    <location>
        <position position="429"/>
    </location>
</feature>
<dbReference type="GO" id="GO:0071949">
    <property type="term" value="F:FAD binding"/>
    <property type="evidence" value="ECO:0007669"/>
    <property type="project" value="InterPro"/>
</dbReference>
<dbReference type="GO" id="GO:0055088">
    <property type="term" value="P:lipid homeostasis"/>
    <property type="evidence" value="ECO:0007669"/>
    <property type="project" value="TreeGrafter"/>
</dbReference>
<keyword evidence="11" id="KW-0443">Lipid metabolism</keyword>
<dbReference type="Proteomes" id="UP000030746">
    <property type="component" value="Unassembled WGS sequence"/>
</dbReference>
<evidence type="ECO:0000256" key="14">
    <source>
        <dbReference type="PIRSR" id="PIRSR000168-1"/>
    </source>
</evidence>
<dbReference type="FunFam" id="2.40.110.10:FF:000003">
    <property type="entry name" value="Acyl-coenzyme A oxidase"/>
    <property type="match status" value="1"/>
</dbReference>
<dbReference type="GO" id="GO:0003997">
    <property type="term" value="F:acyl-CoA oxidase activity"/>
    <property type="evidence" value="ECO:0007669"/>
    <property type="project" value="InterPro"/>
</dbReference>
<dbReference type="SUPFAM" id="SSF56645">
    <property type="entry name" value="Acyl-CoA dehydrogenase NM domain-like"/>
    <property type="match status" value="1"/>
</dbReference>
<dbReference type="Gene3D" id="1.20.140.10">
    <property type="entry name" value="Butyryl-CoA Dehydrogenase, subunit A, domain 3"/>
    <property type="match status" value="2"/>
</dbReference>
<feature type="domain" description="Acyl-CoA oxidase C-alpha1" evidence="19">
    <location>
        <begin position="283"/>
        <end position="443"/>
    </location>
</feature>
<dbReference type="Pfam" id="PF22924">
    <property type="entry name" value="ACOX_C_alpha1"/>
    <property type="match status" value="1"/>
</dbReference>
<comment type="subcellular location">
    <subcellularLocation>
        <location evidence="2">Peroxisome</location>
    </subcellularLocation>
</comment>
<dbReference type="InterPro" id="IPR029320">
    <property type="entry name" value="Acyl-CoA_ox_N"/>
</dbReference>
<dbReference type="PANTHER" id="PTHR10909:SF250">
    <property type="entry name" value="PEROXISOMAL ACYL-COENZYME A OXIDASE 1"/>
    <property type="match status" value="1"/>
</dbReference>
<evidence type="ECO:0000256" key="6">
    <source>
        <dbReference type="ARBA" id="ARBA00022741"/>
    </source>
</evidence>
<feature type="domain" description="Acyl-coenzyme A oxidase N-terminal" evidence="18">
    <location>
        <begin position="23"/>
        <end position="141"/>
    </location>
</feature>
<evidence type="ECO:0000256" key="11">
    <source>
        <dbReference type="ARBA" id="ARBA00023098"/>
    </source>
</evidence>
<feature type="domain" description="Acyl-CoA oxidase C-terminal" evidence="16">
    <location>
        <begin position="480"/>
        <end position="658"/>
    </location>
</feature>
<keyword evidence="5 13" id="KW-0285">Flavoprotein</keyword>
<evidence type="ECO:0000256" key="2">
    <source>
        <dbReference type="ARBA" id="ARBA00004275"/>
    </source>
</evidence>
<name>V4B5J8_LOTGI</name>
<dbReference type="GO" id="GO:0005524">
    <property type="term" value="F:ATP binding"/>
    <property type="evidence" value="ECO:0007669"/>
    <property type="project" value="UniProtKB-KW"/>
</dbReference>
<dbReference type="PIRSF" id="PIRSF000168">
    <property type="entry name" value="Acyl-CoA_oxidase"/>
    <property type="match status" value="1"/>
</dbReference>
<keyword evidence="21" id="KW-1185">Reference proteome</keyword>
<keyword evidence="8" id="KW-0276">Fatty acid metabolism</keyword>
<evidence type="ECO:0000256" key="12">
    <source>
        <dbReference type="ARBA" id="ARBA00023140"/>
    </source>
</evidence>
<dbReference type="Gene3D" id="1.10.540.10">
    <property type="entry name" value="Acyl-CoA dehydrogenase/oxidase, N-terminal domain"/>
    <property type="match status" value="1"/>
</dbReference>
<organism evidence="20 21">
    <name type="scientific">Lottia gigantea</name>
    <name type="common">Giant owl limpet</name>
    <dbReference type="NCBI Taxonomy" id="225164"/>
    <lineage>
        <taxon>Eukaryota</taxon>
        <taxon>Metazoa</taxon>
        <taxon>Spiralia</taxon>
        <taxon>Lophotrochozoa</taxon>
        <taxon>Mollusca</taxon>
        <taxon>Gastropoda</taxon>
        <taxon>Patellogastropoda</taxon>
        <taxon>Lottioidea</taxon>
        <taxon>Lottiidae</taxon>
        <taxon>Lottia</taxon>
    </lineage>
</organism>
<keyword evidence="7 13" id="KW-0274">FAD</keyword>
<proteinExistence type="inferred from homology"/>
<feature type="binding site" evidence="15">
    <location>
        <position position="186"/>
    </location>
    <ligand>
        <name>FAD</name>
        <dbReference type="ChEBI" id="CHEBI:57692"/>
    </ligand>
</feature>
<evidence type="ECO:0000256" key="7">
    <source>
        <dbReference type="ARBA" id="ARBA00022827"/>
    </source>
</evidence>
<evidence type="ECO:0000256" key="1">
    <source>
        <dbReference type="ARBA" id="ARBA00001974"/>
    </source>
</evidence>
<evidence type="ECO:0000256" key="10">
    <source>
        <dbReference type="ARBA" id="ARBA00023002"/>
    </source>
</evidence>
<dbReference type="OrthoDB" id="538336at2759"/>
<dbReference type="Pfam" id="PF01756">
    <property type="entry name" value="ACOX"/>
    <property type="match status" value="1"/>
</dbReference>
<keyword evidence="10" id="KW-0560">Oxidoreductase</keyword>
<evidence type="ECO:0000259" key="19">
    <source>
        <dbReference type="Pfam" id="PF22924"/>
    </source>
</evidence>
<dbReference type="AlphaFoldDB" id="V4B5J8"/>
<dbReference type="FunFam" id="1.10.540.10:FF:000006">
    <property type="entry name" value="Acyl-coenzyme A oxidase"/>
    <property type="match status" value="1"/>
</dbReference>
<evidence type="ECO:0000313" key="21">
    <source>
        <dbReference type="Proteomes" id="UP000030746"/>
    </source>
</evidence>
<keyword evidence="6" id="KW-0547">Nucleotide-binding</keyword>
<protein>
    <recommendedName>
        <fullName evidence="13">Acyl-coenzyme A oxidase</fullName>
    </recommendedName>
</protein>
<gene>
    <name evidence="20" type="ORF">LOTGIDRAFT_212832</name>
</gene>
<dbReference type="EMBL" id="KB200521">
    <property type="protein sequence ID" value="ESP01292.1"/>
    <property type="molecule type" value="Genomic_DNA"/>
</dbReference>
<dbReference type="InterPro" id="IPR037069">
    <property type="entry name" value="AcylCoA_DH/ox_N_sf"/>
</dbReference>
<feature type="binding site" evidence="15">
    <location>
        <position position="147"/>
    </location>
    <ligand>
        <name>FAD</name>
        <dbReference type="ChEBI" id="CHEBI:57692"/>
    </ligand>
</feature>
<dbReference type="InterPro" id="IPR036250">
    <property type="entry name" value="AcylCo_DH-like_C"/>
</dbReference>
<dbReference type="InterPro" id="IPR002655">
    <property type="entry name" value="Acyl-CoA_oxidase_C"/>
</dbReference>
<accession>V4B5J8</accession>
<dbReference type="SUPFAM" id="SSF47203">
    <property type="entry name" value="Acyl-CoA dehydrogenase C-terminal domain-like"/>
    <property type="match status" value="2"/>
</dbReference>
<evidence type="ECO:0000259" key="17">
    <source>
        <dbReference type="Pfam" id="PF02770"/>
    </source>
</evidence>
<dbReference type="InterPro" id="IPR012258">
    <property type="entry name" value="Acyl-CoA_oxidase"/>
</dbReference>
<dbReference type="HOGENOM" id="CLU_014629_3_1_1"/>
<dbReference type="GeneID" id="20246387"/>
<comment type="similarity">
    <text evidence="4 13">Belongs to the acyl-CoA oxidase family.</text>
</comment>
<dbReference type="GO" id="GO:0005777">
    <property type="term" value="C:peroxisome"/>
    <property type="evidence" value="ECO:0007669"/>
    <property type="project" value="UniProtKB-SubCell"/>
</dbReference>
<comment type="pathway">
    <text evidence="3">Lipid metabolism; peroxisomal fatty acid beta-oxidation.</text>
</comment>
<keyword evidence="9" id="KW-0067">ATP-binding</keyword>
<dbReference type="InterPro" id="IPR009100">
    <property type="entry name" value="AcylCoA_DH/oxidase_NM_dom_sf"/>
</dbReference>
<evidence type="ECO:0000256" key="13">
    <source>
        <dbReference type="PIRNR" id="PIRNR000168"/>
    </source>
</evidence>
<evidence type="ECO:0000256" key="4">
    <source>
        <dbReference type="ARBA" id="ARBA00006288"/>
    </source>
</evidence>
<evidence type="ECO:0000256" key="9">
    <source>
        <dbReference type="ARBA" id="ARBA00022840"/>
    </source>
</evidence>
<evidence type="ECO:0000256" key="15">
    <source>
        <dbReference type="PIRSR" id="PIRSR000168-2"/>
    </source>
</evidence>
<evidence type="ECO:0000313" key="20">
    <source>
        <dbReference type="EMBL" id="ESP01292.1"/>
    </source>
</evidence>
<sequence>MASMKTGVHPDLQIERENGTFDPIQLTNLLHGGPEKTRRKRYIQSLAINDKTFKNSPNWATLSREERYELAVKKAIHQARRVKELGLTDPLDRYFYNQAFMPNENSPFGLHNSMFTDVITNQGTEEQKSKWLPLIQSYQILGTYAQTELGHGTFIRGLETTATFDGKTDEFIINTPTLTAMKYWPGALGKTCNYCLVLAQLYTQGHCHGLQSFIVNIRDVNTHQPMPGVEVGDIGTKFGYDSMDNGYLRMNNVRIPRENMLMKYSKVSRSGVFAKPANSKLLYGGMVSIRSFITGDCGRSISMACTIAIRYSAVRRQTTDSSGETERKILDYQTQQYKLFPALATSLAYIFAGMNISRIFMDVTSKIRQGALDELPQLHALSAGLKACSSYKFNEMAERCRMACGGHGFSQASGFPKLYVNITPAATYEGENTVLLLQTARYLTKCLVSAKQGEELPNLVAYLKQPVDGRTCSINSQFDSNSIVSAFEHRALRLIEDCAHRIQYLVKNGKSQSEAWHLTSVQLTKAAQAHCECCVVKFYLEQISRDPGPKLQQVLQALFQLYCIYTILENIGDFVKDGYLNSQQIELLNTKLLDLLAEIRPNAVNIVDSFDIPDEILASCLGRYDGQVYQALYEYAKESKLNQIEVTDVYYKHLKPFFEEQKKLADVPILPSRL</sequence>
<dbReference type="PANTHER" id="PTHR10909">
    <property type="entry name" value="ELECTRON TRANSPORT OXIDOREDUCTASE"/>
    <property type="match status" value="1"/>
</dbReference>
<dbReference type="InterPro" id="IPR006091">
    <property type="entry name" value="Acyl-CoA_Oxase/DH_mid-dom"/>
</dbReference>
<dbReference type="FunFam" id="1.20.140.10:FF:000013">
    <property type="entry name" value="Acyl-coenzyme A oxidase"/>
    <property type="match status" value="1"/>
</dbReference>
<dbReference type="RefSeq" id="XP_009047926.1">
    <property type="nucleotide sequence ID" value="XM_009049678.1"/>
</dbReference>
<keyword evidence="12" id="KW-0576">Peroxisome</keyword>
<dbReference type="GO" id="GO:0005504">
    <property type="term" value="F:fatty acid binding"/>
    <property type="evidence" value="ECO:0007669"/>
    <property type="project" value="TreeGrafter"/>
</dbReference>
<evidence type="ECO:0000256" key="3">
    <source>
        <dbReference type="ARBA" id="ARBA00004846"/>
    </source>
</evidence>
<dbReference type="InterPro" id="IPR046373">
    <property type="entry name" value="Acyl-CoA_Oxase/DH_mid-dom_sf"/>
</dbReference>
<dbReference type="GO" id="GO:0033540">
    <property type="term" value="P:fatty acid beta-oxidation using acyl-CoA oxidase"/>
    <property type="evidence" value="ECO:0007669"/>
    <property type="project" value="TreeGrafter"/>
</dbReference>
<evidence type="ECO:0000256" key="8">
    <source>
        <dbReference type="ARBA" id="ARBA00022832"/>
    </source>
</evidence>